<protein>
    <recommendedName>
        <fullName evidence="3">Pentatricopeptide repeat-containing protein</fullName>
    </recommendedName>
</protein>
<name>A0A498HE01_MALDO</name>
<proteinExistence type="predicted"/>
<evidence type="ECO:0000313" key="2">
    <source>
        <dbReference type="Proteomes" id="UP000290289"/>
    </source>
</evidence>
<comment type="caution">
    <text evidence="1">The sequence shown here is derived from an EMBL/GenBank/DDBJ whole genome shotgun (WGS) entry which is preliminary data.</text>
</comment>
<sequence>MLRVPSPPPQSIEVPKKNIIQVSNNKKPLFFYVNLAKRNGSVNSLISTLFSGMEERSDMGADQVFVEMPNSNVSSCLVHCEVGCPPNVSSYNTMFSALWNCGDRVWALQMAEAKLNEIVDGESHEGFWKIGAPKLGELGYSYLAPLIGLLKSQTEFPQLRLRGSIKGENVIQLVI</sequence>
<evidence type="ECO:0008006" key="3">
    <source>
        <dbReference type="Google" id="ProtNLM"/>
    </source>
</evidence>
<dbReference type="Proteomes" id="UP000290289">
    <property type="component" value="Chromosome 17"/>
</dbReference>
<dbReference type="Gene3D" id="3.30.110.20">
    <property type="entry name" value="Alba-like domain"/>
    <property type="match status" value="1"/>
</dbReference>
<dbReference type="GO" id="GO:0003676">
    <property type="term" value="F:nucleic acid binding"/>
    <property type="evidence" value="ECO:0007669"/>
    <property type="project" value="InterPro"/>
</dbReference>
<reference evidence="1 2" key="1">
    <citation type="submission" date="2018-10" db="EMBL/GenBank/DDBJ databases">
        <title>A high-quality apple genome assembly.</title>
        <authorList>
            <person name="Hu J."/>
        </authorList>
    </citation>
    <scope>NUCLEOTIDE SEQUENCE [LARGE SCALE GENOMIC DNA]</scope>
    <source>
        <strain evidence="2">cv. HFTH1</strain>
        <tissue evidence="1">Young leaf</tissue>
    </source>
</reference>
<evidence type="ECO:0000313" key="1">
    <source>
        <dbReference type="EMBL" id="RXH69010.1"/>
    </source>
</evidence>
<dbReference type="EMBL" id="RDQH01000343">
    <property type="protein sequence ID" value="RXH69010.1"/>
    <property type="molecule type" value="Genomic_DNA"/>
</dbReference>
<gene>
    <name evidence="1" type="ORF">DVH24_031343</name>
</gene>
<dbReference type="AlphaFoldDB" id="A0A498HE01"/>
<accession>A0A498HE01</accession>
<dbReference type="InterPro" id="IPR036882">
    <property type="entry name" value="Alba-like_dom_sf"/>
</dbReference>
<organism evidence="1 2">
    <name type="scientific">Malus domestica</name>
    <name type="common">Apple</name>
    <name type="synonym">Pyrus malus</name>
    <dbReference type="NCBI Taxonomy" id="3750"/>
    <lineage>
        <taxon>Eukaryota</taxon>
        <taxon>Viridiplantae</taxon>
        <taxon>Streptophyta</taxon>
        <taxon>Embryophyta</taxon>
        <taxon>Tracheophyta</taxon>
        <taxon>Spermatophyta</taxon>
        <taxon>Magnoliopsida</taxon>
        <taxon>eudicotyledons</taxon>
        <taxon>Gunneridae</taxon>
        <taxon>Pentapetalae</taxon>
        <taxon>rosids</taxon>
        <taxon>fabids</taxon>
        <taxon>Rosales</taxon>
        <taxon>Rosaceae</taxon>
        <taxon>Amygdaloideae</taxon>
        <taxon>Maleae</taxon>
        <taxon>Malus</taxon>
    </lineage>
</organism>
<keyword evidence="2" id="KW-1185">Reference proteome</keyword>